<evidence type="ECO:0000313" key="5">
    <source>
        <dbReference type="Proteomes" id="UP001215598"/>
    </source>
</evidence>
<evidence type="ECO:0000313" key="4">
    <source>
        <dbReference type="EMBL" id="KAJ7729459.1"/>
    </source>
</evidence>
<keyword evidence="2" id="KW-0812">Transmembrane</keyword>
<dbReference type="Proteomes" id="UP001215598">
    <property type="component" value="Unassembled WGS sequence"/>
</dbReference>
<evidence type="ECO:0000259" key="3">
    <source>
        <dbReference type="Pfam" id="PF20152"/>
    </source>
</evidence>
<sequence length="346" mass="37784">MSSPAPPPPISLPPGWLATLILTLVSSWVNFSLYTAEILLCFRYFSRPSRPLSHKIAVGTLIFADTVCTVAIAFQTAFLLLPPVITTNIRLLLAPLAVAIVFTYISAAIAQLFLCNLFYVLTGNIFLTVGLLVLILVHVAFSWASGLSVVLLLQVGGIVFTETTVGAISCAATDVIISVSLAWKFSRMMAGTRPKNSTRSLLRRLLIITVSSGLFCAANTFVMMMLLLKGSPVYAFFFACQGRVYALTILGNFLVGIPERERMETASSQRYGTSAWTGPVVFHTDSDNPVTVDNLNHRSHRRDNTRTTTRDHEHDGLDGSLNVELDDLDSASTSIHGKTQLQLEQD</sequence>
<keyword evidence="5" id="KW-1185">Reference proteome</keyword>
<evidence type="ECO:0000256" key="2">
    <source>
        <dbReference type="SAM" id="Phobius"/>
    </source>
</evidence>
<organism evidence="4 5">
    <name type="scientific">Mycena metata</name>
    <dbReference type="NCBI Taxonomy" id="1033252"/>
    <lineage>
        <taxon>Eukaryota</taxon>
        <taxon>Fungi</taxon>
        <taxon>Dikarya</taxon>
        <taxon>Basidiomycota</taxon>
        <taxon>Agaricomycotina</taxon>
        <taxon>Agaricomycetes</taxon>
        <taxon>Agaricomycetidae</taxon>
        <taxon>Agaricales</taxon>
        <taxon>Marasmiineae</taxon>
        <taxon>Mycenaceae</taxon>
        <taxon>Mycena</taxon>
    </lineage>
</organism>
<feature type="transmembrane region" description="Helical" evidence="2">
    <location>
        <begin position="20"/>
        <end position="45"/>
    </location>
</feature>
<feature type="compositionally biased region" description="Basic and acidic residues" evidence="1">
    <location>
        <begin position="302"/>
        <end position="317"/>
    </location>
</feature>
<dbReference type="AlphaFoldDB" id="A0AAD7HWQ9"/>
<protein>
    <recommendedName>
        <fullName evidence="3">DUF6534 domain-containing protein</fullName>
    </recommendedName>
</protein>
<proteinExistence type="predicted"/>
<keyword evidence="2" id="KW-1133">Transmembrane helix</keyword>
<dbReference type="InterPro" id="IPR045339">
    <property type="entry name" value="DUF6534"/>
</dbReference>
<dbReference type="PANTHER" id="PTHR40465:SF1">
    <property type="entry name" value="DUF6534 DOMAIN-CONTAINING PROTEIN"/>
    <property type="match status" value="1"/>
</dbReference>
<keyword evidence="2" id="KW-0472">Membrane</keyword>
<feature type="transmembrane region" description="Helical" evidence="2">
    <location>
        <begin position="126"/>
        <end position="153"/>
    </location>
</feature>
<feature type="transmembrane region" description="Helical" evidence="2">
    <location>
        <begin position="165"/>
        <end position="185"/>
    </location>
</feature>
<feature type="transmembrane region" description="Helical" evidence="2">
    <location>
        <begin position="234"/>
        <end position="255"/>
    </location>
</feature>
<dbReference type="PANTHER" id="PTHR40465">
    <property type="entry name" value="CHROMOSOME 1, WHOLE GENOME SHOTGUN SEQUENCE"/>
    <property type="match status" value="1"/>
</dbReference>
<comment type="caution">
    <text evidence="4">The sequence shown here is derived from an EMBL/GenBank/DDBJ whole genome shotgun (WGS) entry which is preliminary data.</text>
</comment>
<name>A0AAD7HWQ9_9AGAR</name>
<reference evidence="4" key="1">
    <citation type="submission" date="2023-03" db="EMBL/GenBank/DDBJ databases">
        <title>Massive genome expansion in bonnet fungi (Mycena s.s.) driven by repeated elements and novel gene families across ecological guilds.</title>
        <authorList>
            <consortium name="Lawrence Berkeley National Laboratory"/>
            <person name="Harder C.B."/>
            <person name="Miyauchi S."/>
            <person name="Viragh M."/>
            <person name="Kuo A."/>
            <person name="Thoen E."/>
            <person name="Andreopoulos B."/>
            <person name="Lu D."/>
            <person name="Skrede I."/>
            <person name="Drula E."/>
            <person name="Henrissat B."/>
            <person name="Morin E."/>
            <person name="Kohler A."/>
            <person name="Barry K."/>
            <person name="LaButti K."/>
            <person name="Morin E."/>
            <person name="Salamov A."/>
            <person name="Lipzen A."/>
            <person name="Mereny Z."/>
            <person name="Hegedus B."/>
            <person name="Baldrian P."/>
            <person name="Stursova M."/>
            <person name="Weitz H."/>
            <person name="Taylor A."/>
            <person name="Grigoriev I.V."/>
            <person name="Nagy L.G."/>
            <person name="Martin F."/>
            <person name="Kauserud H."/>
        </authorList>
    </citation>
    <scope>NUCLEOTIDE SEQUENCE</scope>
    <source>
        <strain evidence="4">CBHHK182m</strain>
    </source>
</reference>
<feature type="domain" description="DUF6534" evidence="3">
    <location>
        <begin position="171"/>
        <end position="252"/>
    </location>
</feature>
<feature type="transmembrane region" description="Helical" evidence="2">
    <location>
        <begin position="93"/>
        <end position="119"/>
    </location>
</feature>
<feature type="transmembrane region" description="Helical" evidence="2">
    <location>
        <begin position="205"/>
        <end position="228"/>
    </location>
</feature>
<feature type="region of interest" description="Disordered" evidence="1">
    <location>
        <begin position="288"/>
        <end position="319"/>
    </location>
</feature>
<dbReference type="EMBL" id="JARKIB010000165">
    <property type="protein sequence ID" value="KAJ7729459.1"/>
    <property type="molecule type" value="Genomic_DNA"/>
</dbReference>
<feature type="transmembrane region" description="Helical" evidence="2">
    <location>
        <begin position="57"/>
        <end position="81"/>
    </location>
</feature>
<gene>
    <name evidence="4" type="ORF">B0H16DRAFT_1586798</name>
</gene>
<accession>A0AAD7HWQ9</accession>
<evidence type="ECO:0000256" key="1">
    <source>
        <dbReference type="SAM" id="MobiDB-lite"/>
    </source>
</evidence>
<dbReference type="Pfam" id="PF20152">
    <property type="entry name" value="DUF6534"/>
    <property type="match status" value="1"/>
</dbReference>